<comment type="similarity">
    <text evidence="2">Belongs to the importin beta family.</text>
</comment>
<evidence type="ECO:0000256" key="2">
    <source>
        <dbReference type="ARBA" id="ARBA00007991"/>
    </source>
</evidence>
<evidence type="ECO:0000313" key="5">
    <source>
        <dbReference type="EMBL" id="EDK43023.1"/>
    </source>
</evidence>
<dbReference type="Gene3D" id="1.25.10.10">
    <property type="entry name" value="Leucine-rich Repeat Variant"/>
    <property type="match status" value="1"/>
</dbReference>
<dbReference type="InterPro" id="IPR016024">
    <property type="entry name" value="ARM-type_fold"/>
</dbReference>
<dbReference type="InterPro" id="IPR011989">
    <property type="entry name" value="ARM-like"/>
</dbReference>
<dbReference type="VEuPathDB" id="FungiDB:LELG_01201"/>
<dbReference type="SUPFAM" id="SSF48371">
    <property type="entry name" value="ARM repeat"/>
    <property type="match status" value="1"/>
</dbReference>
<dbReference type="eggNOG" id="KOG2022">
    <property type="taxonomic scope" value="Eukaryota"/>
</dbReference>
<dbReference type="GeneID" id="5235587"/>
<accession>A5DV15</accession>
<gene>
    <name evidence="5" type="ORF">LELG_01201</name>
</gene>
<name>A5DV15_LODEL</name>
<sequence>MEMYNKSISALTEFAEHLPRLLNPHRDAIFNTLLTENSFGLLLISHAFTEKEFLEEYLMEIDNLINLIVAFLNLNLVQITRNLLNEEISKVLQTAISLTNAPGRATIDENISSQFLNFWDDFANTLVDDADAIKEIYSDPASYNTYTKQANQVLMEVAVVYFKKIQHQHQQQQQQGPNFTSQEFSRFRTLVADLFIVFYTTLGIPLLSTLSDVVGSQPVETEAAIFLIYKIISDIQFYDDELGNGFDNDLAEGNAGTVEAGTETKEGEGSNRPRDLCRIIKNIFDKNLILMVEDNSLLDQSLATSVLNLMSVLPFFYKSHIGNPYLGPSFDFLFKLINNKANPKMSLVASRTVLRICKDTEEQLIPFLPQLELVLVEMLRNPLIDNIIRERITFSYVSIVRSLKNPQELSSKIAAILHEIIQQKPNLNEESMEDYSTSLVACLSEIGKGSSYPDEVEDYLNAQQLLETNNYWKQDAMGIRPAILETIKLFSLDIPFLAKNTIVTEKCCNILKAGFHESLPGPFSFTVDQILQYIVAKAQSFLSSVDSSSCSMLYYLHQLLISVIITHFKSLTQDQMEITITNIFTNVSEMILTDVDLVKSSLDIFITILDYKPSLLIYTGLFSNYIIPFAITAFGKHEVPVLKSTTKFWNQLVTMKKGKQADQEFVRHLLIQTSLGNDNGQISIGYNFIDSLHQSFILSPRSCLEHYYQLYRILIVKYPMEFKNWLTQVLANLQVGKVKMDPSEVKEFVSKLMITRGQRMANEVLKGYWLKVNKLVDYQ</sequence>
<dbReference type="PANTHER" id="PTHR12363:SF33">
    <property type="entry name" value="IMPORTIN-13"/>
    <property type="match status" value="1"/>
</dbReference>
<dbReference type="OMA" id="WMLQYMN"/>
<organism evidence="5 6">
    <name type="scientific">Lodderomyces elongisporus (strain ATCC 11503 / CBS 2605 / JCM 1781 / NBRC 1676 / NRRL YB-4239)</name>
    <name type="common">Yeast</name>
    <name type="synonym">Saccharomyces elongisporus</name>
    <dbReference type="NCBI Taxonomy" id="379508"/>
    <lineage>
        <taxon>Eukaryota</taxon>
        <taxon>Fungi</taxon>
        <taxon>Dikarya</taxon>
        <taxon>Ascomycota</taxon>
        <taxon>Saccharomycotina</taxon>
        <taxon>Pichiomycetes</taxon>
        <taxon>Debaryomycetaceae</taxon>
        <taxon>Candida/Lodderomyces clade</taxon>
        <taxon>Lodderomyces</taxon>
    </lineage>
</organism>
<keyword evidence="3" id="KW-0813">Transport</keyword>
<evidence type="ECO:0000256" key="4">
    <source>
        <dbReference type="ARBA" id="ARBA00023242"/>
    </source>
</evidence>
<evidence type="ECO:0000256" key="3">
    <source>
        <dbReference type="ARBA" id="ARBA00022448"/>
    </source>
</evidence>
<evidence type="ECO:0000313" key="6">
    <source>
        <dbReference type="Proteomes" id="UP000001996"/>
    </source>
</evidence>
<proteinExistence type="inferred from homology"/>
<evidence type="ECO:0000256" key="1">
    <source>
        <dbReference type="ARBA" id="ARBA00004123"/>
    </source>
</evidence>
<dbReference type="STRING" id="379508.A5DV15"/>
<comment type="subcellular location">
    <subcellularLocation>
        <location evidence="1">Nucleus</location>
    </subcellularLocation>
</comment>
<dbReference type="InterPro" id="IPR051345">
    <property type="entry name" value="Importin_beta-like_NTR"/>
</dbReference>
<keyword evidence="4" id="KW-0539">Nucleus</keyword>
<dbReference type="OrthoDB" id="2016913at2759"/>
<reference evidence="5 6" key="1">
    <citation type="journal article" date="2009" name="Nature">
        <title>Evolution of pathogenicity and sexual reproduction in eight Candida genomes.</title>
        <authorList>
            <person name="Butler G."/>
            <person name="Rasmussen M.D."/>
            <person name="Lin M.F."/>
            <person name="Santos M.A."/>
            <person name="Sakthikumar S."/>
            <person name="Munro C.A."/>
            <person name="Rheinbay E."/>
            <person name="Grabherr M."/>
            <person name="Forche A."/>
            <person name="Reedy J.L."/>
            <person name="Agrafioti I."/>
            <person name="Arnaud M.B."/>
            <person name="Bates S."/>
            <person name="Brown A.J."/>
            <person name="Brunke S."/>
            <person name="Costanzo M.C."/>
            <person name="Fitzpatrick D.A."/>
            <person name="de Groot P.W."/>
            <person name="Harris D."/>
            <person name="Hoyer L.L."/>
            <person name="Hube B."/>
            <person name="Klis F.M."/>
            <person name="Kodira C."/>
            <person name="Lennard N."/>
            <person name="Logue M.E."/>
            <person name="Martin R."/>
            <person name="Neiman A.M."/>
            <person name="Nikolaou E."/>
            <person name="Quail M.A."/>
            <person name="Quinn J."/>
            <person name="Santos M.C."/>
            <person name="Schmitzberger F.F."/>
            <person name="Sherlock G."/>
            <person name="Shah P."/>
            <person name="Silverstein K.A."/>
            <person name="Skrzypek M.S."/>
            <person name="Soll D."/>
            <person name="Staggs R."/>
            <person name="Stansfield I."/>
            <person name="Stumpf M.P."/>
            <person name="Sudbery P.E."/>
            <person name="Srikantha T."/>
            <person name="Zeng Q."/>
            <person name="Berman J."/>
            <person name="Berriman M."/>
            <person name="Heitman J."/>
            <person name="Gow N.A."/>
            <person name="Lorenz M.C."/>
            <person name="Birren B.W."/>
            <person name="Kellis M."/>
            <person name="Cuomo C.A."/>
        </authorList>
    </citation>
    <scope>NUCLEOTIDE SEQUENCE [LARGE SCALE GENOMIC DNA]</scope>
    <source>
        <strain evidence="6">ATCC 11503 / BCRC 21390 / CBS 2605 / JCM 1781 / NBRC 1676 / NRRL YB-4239</strain>
    </source>
</reference>
<dbReference type="GO" id="GO:0005634">
    <property type="term" value="C:nucleus"/>
    <property type="evidence" value="ECO:0007669"/>
    <property type="project" value="UniProtKB-SubCell"/>
</dbReference>
<dbReference type="GO" id="GO:0005737">
    <property type="term" value="C:cytoplasm"/>
    <property type="evidence" value="ECO:0007669"/>
    <property type="project" value="TreeGrafter"/>
</dbReference>
<dbReference type="FunCoup" id="A5DV15">
    <property type="interactions" value="225"/>
</dbReference>
<dbReference type="HOGENOM" id="CLU_005271_0_0_1"/>
<protein>
    <submittedName>
        <fullName evidence="5">Uncharacterized protein</fullName>
    </submittedName>
</protein>
<dbReference type="KEGG" id="lel:PVL30_001170"/>
<dbReference type="PANTHER" id="PTHR12363">
    <property type="entry name" value="TRANSPORTIN 3 AND IMPORTIN 13"/>
    <property type="match status" value="1"/>
</dbReference>
<dbReference type="EMBL" id="CH981524">
    <property type="protein sequence ID" value="EDK43023.1"/>
    <property type="molecule type" value="Genomic_DNA"/>
</dbReference>
<dbReference type="Proteomes" id="UP000001996">
    <property type="component" value="Unassembled WGS sequence"/>
</dbReference>
<dbReference type="AlphaFoldDB" id="A5DV15"/>
<keyword evidence="6" id="KW-1185">Reference proteome</keyword>
<dbReference type="GO" id="GO:0006606">
    <property type="term" value="P:protein import into nucleus"/>
    <property type="evidence" value="ECO:0007669"/>
    <property type="project" value="TreeGrafter"/>
</dbReference>
<dbReference type="InParanoid" id="A5DV15"/>